<comment type="caution">
    <text evidence="8">The sequence shown here is derived from an EMBL/GenBank/DDBJ whole genome shotgun (WGS) entry which is preliminary data.</text>
</comment>
<comment type="function">
    <text evidence="1">In the phosphorylated form it could act as an anti-anti-sigma factor that counteracts SpoIIAB and thus releases sigma f from inhibition.</text>
</comment>
<dbReference type="GO" id="GO:0045152">
    <property type="term" value="F:antisigma factor binding"/>
    <property type="evidence" value="ECO:0007669"/>
    <property type="project" value="InterPro"/>
</dbReference>
<dbReference type="PROSITE" id="PS50801">
    <property type="entry name" value="STAS"/>
    <property type="match status" value="1"/>
</dbReference>
<name>M1ZP83_CLOBO</name>
<comment type="similarity">
    <text evidence="2 6">Belongs to the anti-sigma-factor antagonist family.</text>
</comment>
<accession>M1ZP83</accession>
<organism evidence="8 9">
    <name type="scientific">Clostridium botulinum CFSAN001627</name>
    <dbReference type="NCBI Taxonomy" id="1232189"/>
    <lineage>
        <taxon>Bacteria</taxon>
        <taxon>Bacillati</taxon>
        <taxon>Bacillota</taxon>
        <taxon>Clostridia</taxon>
        <taxon>Eubacteriales</taxon>
        <taxon>Clostridiaceae</taxon>
        <taxon>Clostridium</taxon>
    </lineage>
</organism>
<dbReference type="SUPFAM" id="SSF52091">
    <property type="entry name" value="SpoIIaa-like"/>
    <property type="match status" value="1"/>
</dbReference>
<dbReference type="NCBIfam" id="TIGR00377">
    <property type="entry name" value="ant_ant_sig"/>
    <property type="match status" value="1"/>
</dbReference>
<dbReference type="PATRIC" id="fig|1232189.3.peg.3342"/>
<dbReference type="InterPro" id="IPR003658">
    <property type="entry name" value="Anti-sigma_ant"/>
</dbReference>
<evidence type="ECO:0000256" key="6">
    <source>
        <dbReference type="RuleBase" id="RU003749"/>
    </source>
</evidence>
<keyword evidence="5" id="KW-0749">Sporulation</keyword>
<dbReference type="NCBIfam" id="TIGR02886">
    <property type="entry name" value="spore_II_AA"/>
    <property type="match status" value="1"/>
</dbReference>
<dbReference type="GO" id="GO:0043856">
    <property type="term" value="F:anti-sigma factor antagonist activity"/>
    <property type="evidence" value="ECO:0007669"/>
    <property type="project" value="InterPro"/>
</dbReference>
<sequence>KKKKENYSICRIVILMIYKKHKIGGNSMYLKFDKKADKLIVTMAGELDHHSAEEVRNVIDDRLDRENLNKLILDFSKVNFMDSSGIGVVIGRYKKLSLRDGKVCLTNVQEAVRRVFELSGMFKIVNLYDSVDEAVENL</sequence>
<evidence type="ECO:0000313" key="8">
    <source>
        <dbReference type="EMBL" id="EKN40191.1"/>
    </source>
</evidence>
<dbReference type="PANTHER" id="PTHR33495:SF2">
    <property type="entry name" value="ANTI-SIGMA FACTOR ANTAGONIST TM_1081-RELATED"/>
    <property type="match status" value="1"/>
</dbReference>
<dbReference type="Gene3D" id="3.30.750.24">
    <property type="entry name" value="STAS domain"/>
    <property type="match status" value="1"/>
</dbReference>
<evidence type="ECO:0000256" key="3">
    <source>
        <dbReference type="ARBA" id="ARBA00020784"/>
    </source>
</evidence>
<dbReference type="Pfam" id="PF01740">
    <property type="entry name" value="STAS"/>
    <property type="match status" value="1"/>
</dbReference>
<evidence type="ECO:0000259" key="7">
    <source>
        <dbReference type="PROSITE" id="PS50801"/>
    </source>
</evidence>
<dbReference type="CDD" id="cd07043">
    <property type="entry name" value="STAS_anti-anti-sigma_factors"/>
    <property type="match status" value="1"/>
</dbReference>
<reference evidence="8 9" key="1">
    <citation type="submission" date="2012-10" db="EMBL/GenBank/DDBJ databases">
        <authorList>
            <person name="Strain E.A."/>
            <person name="Brown E."/>
            <person name="Allard M.W."/>
            <person name="Gonzalez-Escalona N."/>
            <person name="Timme R."/>
        </authorList>
    </citation>
    <scope>NUCLEOTIDE SEQUENCE [LARGE SCALE GENOMIC DNA]</scope>
    <source>
        <strain evidence="8 9">CFSAN001627</strain>
    </source>
</reference>
<dbReference type="GO" id="GO:0030435">
    <property type="term" value="P:sporulation resulting in formation of a cellular spore"/>
    <property type="evidence" value="ECO:0007669"/>
    <property type="project" value="UniProtKB-KW"/>
</dbReference>
<keyword evidence="4" id="KW-0597">Phosphoprotein</keyword>
<evidence type="ECO:0000256" key="1">
    <source>
        <dbReference type="ARBA" id="ARBA00001976"/>
    </source>
</evidence>
<proteinExistence type="inferred from homology"/>
<gene>
    <name evidence="8" type="ORF">CFSAN001627_21299</name>
</gene>
<reference evidence="8 9" key="2">
    <citation type="submission" date="2013-03" db="EMBL/GenBank/DDBJ databases">
        <title>Diversity in Clostridium botulinum.</title>
        <authorList>
            <person name="Timme R.E."/>
            <person name="Allard M."/>
            <person name="Luo Y."/>
            <person name="Strain E."/>
            <person name="Gonzalez-Escalona N."/>
            <person name="Brown E."/>
        </authorList>
    </citation>
    <scope>NUCLEOTIDE SEQUENCE [LARGE SCALE GENOMIC DNA]</scope>
    <source>
        <strain evidence="8 9">CFSAN001627</strain>
    </source>
</reference>
<dbReference type="Proteomes" id="UP000011944">
    <property type="component" value="Unassembled WGS sequence"/>
</dbReference>
<evidence type="ECO:0000256" key="2">
    <source>
        <dbReference type="ARBA" id="ARBA00009013"/>
    </source>
</evidence>
<evidence type="ECO:0000256" key="4">
    <source>
        <dbReference type="ARBA" id="ARBA00022553"/>
    </source>
</evidence>
<protein>
    <recommendedName>
        <fullName evidence="3 6">Anti-sigma F factor antagonist</fullName>
    </recommendedName>
    <alternativeName>
        <fullName evidence="6">Stage II sporulation protein</fullName>
    </alternativeName>
</protein>
<dbReference type="InterPro" id="IPR002645">
    <property type="entry name" value="STAS_dom"/>
</dbReference>
<dbReference type="InterPro" id="IPR036513">
    <property type="entry name" value="STAS_dom_sf"/>
</dbReference>
<feature type="non-terminal residue" evidence="8">
    <location>
        <position position="1"/>
    </location>
</feature>
<dbReference type="PANTHER" id="PTHR33495">
    <property type="entry name" value="ANTI-SIGMA FACTOR ANTAGONIST TM_1081-RELATED-RELATED"/>
    <property type="match status" value="1"/>
</dbReference>
<dbReference type="InterPro" id="IPR014237">
    <property type="entry name" value="Anti-sigma_F_ant"/>
</dbReference>
<evidence type="ECO:0000256" key="5">
    <source>
        <dbReference type="ARBA" id="ARBA00022969"/>
    </source>
</evidence>
<feature type="domain" description="STAS" evidence="7">
    <location>
        <begin position="28"/>
        <end position="138"/>
    </location>
</feature>
<dbReference type="EMBL" id="AMXI01001313">
    <property type="protein sequence ID" value="EKN40191.1"/>
    <property type="molecule type" value="Genomic_DNA"/>
</dbReference>
<evidence type="ECO:0000313" key="9">
    <source>
        <dbReference type="Proteomes" id="UP000011944"/>
    </source>
</evidence>
<dbReference type="AlphaFoldDB" id="M1ZP83"/>